<proteinExistence type="predicted"/>
<dbReference type="Proteomes" id="UP000460157">
    <property type="component" value="Unassembled WGS sequence"/>
</dbReference>
<reference evidence="4 5" key="1">
    <citation type="submission" date="2019-12" db="EMBL/GenBank/DDBJ databases">
        <title>Nesterenkonia muleiensis sp. nov., a novel actinobacterium isolated from sap of Populus euphratica.</title>
        <authorList>
            <person name="Wang R."/>
        </authorList>
    </citation>
    <scope>NUCLEOTIDE SEQUENCE [LARGE SCALE GENOMIC DNA]</scope>
    <source>
        <strain evidence="4 5">F10</strain>
    </source>
</reference>
<dbReference type="AlphaFoldDB" id="A0A7K1UJK7"/>
<keyword evidence="2" id="KW-0804">Transcription</keyword>
<dbReference type="InterPro" id="IPR036390">
    <property type="entry name" value="WH_DNA-bd_sf"/>
</dbReference>
<feature type="domain" description="HTH deoR-type" evidence="3">
    <location>
        <begin position="2"/>
        <end position="61"/>
    </location>
</feature>
<protein>
    <submittedName>
        <fullName evidence="4">WYL domain-containing protein</fullName>
    </submittedName>
</protein>
<evidence type="ECO:0000256" key="1">
    <source>
        <dbReference type="ARBA" id="ARBA00023015"/>
    </source>
</evidence>
<dbReference type="CDD" id="cd02440">
    <property type="entry name" value="AdoMet_MTases"/>
    <property type="match status" value="1"/>
</dbReference>
<dbReference type="Pfam" id="PF08279">
    <property type="entry name" value="HTH_11"/>
    <property type="match status" value="1"/>
</dbReference>
<sequence length="597" mass="65829">MRADRLVSLVLLLRQRGRLSAAAIAKELEVSTRTVLRDIDALSSAGIPVYAERGRHGGFSLLPDFTTDLTGLNHEEALALLVAGSRLKAGAFGLGAPLASAMLKVIDALPGTHRDTAAGVAERFLIEPEADLLARPLHTHEDIDAEVVTTIRSAVLNKHKVRIRYAAPGAEPSWRTIDPIGLVSAAGLGYLLALRDGEDRTYRLSRIRQAEHSDQPAELPDDIDLDELWKQRSRRFRHGENQITVQLRISPPGVEELTGTALALRMKDDADGWVRAQADFQDARHAEWALWQLNSEWEILGPRTLRESLYRRAAGLARRLSPSHVGEGSGLETTGSVNESVDCTEYDARTRSHVHLGRVDDMSEETWQQIAEDYETVRSSEVSLDTLIEWPAQRRMIGDVTGLQILDLGCGNGAKTMSLLQDGAHSAVGVDVVNAFVEVPEGLDMRFVVGDISDTAELVGDQTFDLVLIFQATDYARDPADLYRQVAARLNPGGELIVATSHPFRFAVARAEAENVPLGVAYRDTSLFSYPATWGQGTVTHRTETITDKIQPVLNAGLTLVELDEPEPTEELRQKSPERAQWMDTHFGTILLKFRKD</sequence>
<dbReference type="EMBL" id="WRPM01000070">
    <property type="protein sequence ID" value="MVT26678.1"/>
    <property type="molecule type" value="Genomic_DNA"/>
</dbReference>
<dbReference type="InterPro" id="IPR001034">
    <property type="entry name" value="DeoR_HTH"/>
</dbReference>
<dbReference type="InterPro" id="IPR057727">
    <property type="entry name" value="WCX_dom"/>
</dbReference>
<dbReference type="SUPFAM" id="SSF46785">
    <property type="entry name" value="Winged helix' DNA-binding domain"/>
    <property type="match status" value="1"/>
</dbReference>
<dbReference type="Pfam" id="PF13847">
    <property type="entry name" value="Methyltransf_31"/>
    <property type="match status" value="1"/>
</dbReference>
<dbReference type="Gene3D" id="1.10.10.10">
    <property type="entry name" value="Winged helix-like DNA-binding domain superfamily/Winged helix DNA-binding domain"/>
    <property type="match status" value="1"/>
</dbReference>
<evidence type="ECO:0000259" key="3">
    <source>
        <dbReference type="PROSITE" id="PS51000"/>
    </source>
</evidence>
<organism evidence="4 5">
    <name type="scientific">Nesterenkonia alkaliphila</name>
    <dbReference type="NCBI Taxonomy" id="1463631"/>
    <lineage>
        <taxon>Bacteria</taxon>
        <taxon>Bacillati</taxon>
        <taxon>Actinomycetota</taxon>
        <taxon>Actinomycetes</taxon>
        <taxon>Micrococcales</taxon>
        <taxon>Micrococcaceae</taxon>
        <taxon>Nesterenkonia</taxon>
    </lineage>
</organism>
<dbReference type="OrthoDB" id="3171994at2"/>
<evidence type="ECO:0000256" key="2">
    <source>
        <dbReference type="ARBA" id="ARBA00023163"/>
    </source>
</evidence>
<dbReference type="PANTHER" id="PTHR34580:SF1">
    <property type="entry name" value="PROTEIN PAFC"/>
    <property type="match status" value="1"/>
</dbReference>
<evidence type="ECO:0000313" key="5">
    <source>
        <dbReference type="Proteomes" id="UP000460157"/>
    </source>
</evidence>
<dbReference type="PROSITE" id="PS51000">
    <property type="entry name" value="HTH_DEOR_2"/>
    <property type="match status" value="1"/>
</dbReference>
<dbReference type="RefSeq" id="WP_157323872.1">
    <property type="nucleotide sequence ID" value="NZ_BMFX01000002.1"/>
</dbReference>
<dbReference type="SUPFAM" id="SSF53335">
    <property type="entry name" value="S-adenosyl-L-methionine-dependent methyltransferases"/>
    <property type="match status" value="1"/>
</dbReference>
<keyword evidence="5" id="KW-1185">Reference proteome</keyword>
<dbReference type="Pfam" id="PF13280">
    <property type="entry name" value="WYL"/>
    <property type="match status" value="1"/>
</dbReference>
<evidence type="ECO:0000313" key="4">
    <source>
        <dbReference type="EMBL" id="MVT26678.1"/>
    </source>
</evidence>
<dbReference type="Gene3D" id="3.40.50.150">
    <property type="entry name" value="Vaccinia Virus protein VP39"/>
    <property type="match status" value="1"/>
</dbReference>
<gene>
    <name evidence="4" type="ORF">GNZ21_09960</name>
</gene>
<name>A0A7K1UJK7_9MICC</name>
<dbReference type="PROSITE" id="PS52050">
    <property type="entry name" value="WYL"/>
    <property type="match status" value="1"/>
</dbReference>
<dbReference type="GO" id="GO:0003700">
    <property type="term" value="F:DNA-binding transcription factor activity"/>
    <property type="evidence" value="ECO:0007669"/>
    <property type="project" value="InterPro"/>
</dbReference>
<dbReference type="PANTHER" id="PTHR34580">
    <property type="match status" value="1"/>
</dbReference>
<dbReference type="InterPro" id="IPR029063">
    <property type="entry name" value="SAM-dependent_MTases_sf"/>
</dbReference>
<keyword evidence="1" id="KW-0805">Transcription regulation</keyword>
<dbReference type="InterPro" id="IPR026881">
    <property type="entry name" value="WYL_dom"/>
</dbReference>
<accession>A0A7K1UJK7</accession>
<comment type="caution">
    <text evidence="4">The sequence shown here is derived from an EMBL/GenBank/DDBJ whole genome shotgun (WGS) entry which is preliminary data.</text>
</comment>
<dbReference type="InterPro" id="IPR036388">
    <property type="entry name" value="WH-like_DNA-bd_sf"/>
</dbReference>
<dbReference type="InterPro" id="IPR013196">
    <property type="entry name" value="HTH_11"/>
</dbReference>
<dbReference type="Pfam" id="PF25583">
    <property type="entry name" value="WCX"/>
    <property type="match status" value="1"/>
</dbReference>
<dbReference type="InterPro" id="IPR051534">
    <property type="entry name" value="CBASS_pafABC_assoc_protein"/>
</dbReference>
<dbReference type="InterPro" id="IPR025714">
    <property type="entry name" value="Methyltranfer_dom"/>
</dbReference>